<dbReference type="Pfam" id="PF11175">
    <property type="entry name" value="DUF2961"/>
    <property type="match status" value="1"/>
</dbReference>
<protein>
    <recommendedName>
        <fullName evidence="3">DUF2961 domain-containing protein</fullName>
    </recommendedName>
</protein>
<dbReference type="RefSeq" id="XP_007915956.1">
    <property type="nucleotide sequence ID" value="XM_007917765.1"/>
</dbReference>
<sequence length="546" mass="62156">MTTAYTYSDLIYRLNDLERLANPPRKGERGGCMSSYDRRSRYDPDTDTYIDWDANDDGTGYIRKEDDWIVAFEQEGPGVIWRVWSAKADTGNIQIFIDDATEPVVDEPFRDLFEKFNNDFPPMNFPSLVPTLSRARNRFIPIPYNRSCKIRLAPGWGMYFHFTYTTFPEGTTLPIFTNTFDRESCLALADVDRKLGQRGWESLPRGEADSLDHFSVTIPAGGTVTAREILGNRAITGIRIVPLNLPDSKADVARVLRELTLQITWDADADPSVWAPLGDFFGSVPGLQTYRSLPLGSTSGGGFYSHWFMPFSQRGLIAVSNDGDEDRQLFFTICHKPLEQSADGLLRFHAKWHRDIFLEKPQKEGRDIDWTLLLLDNGPGRFCGVQMHVWNHWSDPDPPAKDWWYGNGGSKSIDWWWGEGDEKFFVDGEKFPSSFGTGSEDYVGYAWAAEPPFPMFDSPYACQPFVELNANGHTSVNRFHICDDIPFQTDFGGYIEKYKGNTWGEKNSCLYAVVVYWYQKPGGKDPYGSWPLSERYVGEPNEPDQA</sequence>
<organism evidence="1 2">
    <name type="scientific">Phaeoacremonium minimum (strain UCR-PA7)</name>
    <name type="common">Esca disease fungus</name>
    <name type="synonym">Togninia minima</name>
    <dbReference type="NCBI Taxonomy" id="1286976"/>
    <lineage>
        <taxon>Eukaryota</taxon>
        <taxon>Fungi</taxon>
        <taxon>Dikarya</taxon>
        <taxon>Ascomycota</taxon>
        <taxon>Pezizomycotina</taxon>
        <taxon>Sordariomycetes</taxon>
        <taxon>Sordariomycetidae</taxon>
        <taxon>Togniniales</taxon>
        <taxon>Togniniaceae</taxon>
        <taxon>Phaeoacremonium</taxon>
    </lineage>
</organism>
<accession>R8BIU8</accession>
<gene>
    <name evidence="1" type="ORF">UCRPA7_5218</name>
</gene>
<dbReference type="InterPro" id="IPR021345">
    <property type="entry name" value="DUF2961"/>
</dbReference>
<dbReference type="KEGG" id="tmn:UCRPA7_5218"/>
<dbReference type="Gene3D" id="2.60.120.1390">
    <property type="match status" value="2"/>
</dbReference>
<dbReference type="HOGENOM" id="CLU_026223_0_0_1"/>
<name>R8BIU8_PHAM7</name>
<evidence type="ECO:0008006" key="3">
    <source>
        <dbReference type="Google" id="ProtNLM"/>
    </source>
</evidence>
<reference evidence="2" key="1">
    <citation type="journal article" date="2013" name="Genome Announc.">
        <title>Draft genome sequence of the ascomycete Phaeoacremonium aleophilum strain UCR-PA7, a causal agent of the esca disease complex in grapevines.</title>
        <authorList>
            <person name="Blanco-Ulate B."/>
            <person name="Rolshausen P."/>
            <person name="Cantu D."/>
        </authorList>
    </citation>
    <scope>NUCLEOTIDE SEQUENCE [LARGE SCALE GENOMIC DNA]</scope>
    <source>
        <strain evidence="2">UCR-PA7</strain>
    </source>
</reference>
<proteinExistence type="predicted"/>
<dbReference type="EMBL" id="KB933176">
    <property type="protein sequence ID" value="EON99204.1"/>
    <property type="molecule type" value="Genomic_DNA"/>
</dbReference>
<dbReference type="OrthoDB" id="3426554at2759"/>
<dbReference type="AlphaFoldDB" id="R8BIU8"/>
<dbReference type="GeneID" id="19325749"/>
<evidence type="ECO:0000313" key="2">
    <source>
        <dbReference type="Proteomes" id="UP000014074"/>
    </source>
</evidence>
<keyword evidence="2" id="KW-1185">Reference proteome</keyword>
<evidence type="ECO:0000313" key="1">
    <source>
        <dbReference type="EMBL" id="EON99204.1"/>
    </source>
</evidence>
<dbReference type="Proteomes" id="UP000014074">
    <property type="component" value="Unassembled WGS sequence"/>
</dbReference>
<dbReference type="eggNOG" id="ENOG502SKR2">
    <property type="taxonomic scope" value="Eukaryota"/>
</dbReference>